<feature type="coiled-coil region" evidence="1">
    <location>
        <begin position="30"/>
        <end position="64"/>
    </location>
</feature>
<dbReference type="GeneID" id="301142116"/>
<gene>
    <name evidence="2" type="ORF">P9271_18160</name>
</gene>
<reference evidence="2 3" key="1">
    <citation type="submission" date="2023-03" db="EMBL/GenBank/DDBJ databases">
        <title>Bacillus Genome Sequencing.</title>
        <authorList>
            <person name="Dunlap C."/>
        </authorList>
    </citation>
    <scope>NUCLEOTIDE SEQUENCE [LARGE SCALE GENOMIC DNA]</scope>
    <source>
        <strain evidence="2 3">NRS-1717</strain>
    </source>
</reference>
<name>A0ABU6P1K3_9BACI</name>
<dbReference type="RefSeq" id="WP_066232363.1">
    <property type="nucleotide sequence ID" value="NZ_JARTFQ010000004.1"/>
</dbReference>
<evidence type="ECO:0000313" key="3">
    <source>
        <dbReference type="Proteomes" id="UP001342826"/>
    </source>
</evidence>
<comment type="caution">
    <text evidence="2">The sequence shown here is derived from an EMBL/GenBank/DDBJ whole genome shotgun (WGS) entry which is preliminary data.</text>
</comment>
<organism evidence="2 3">
    <name type="scientific">Metabacillus fastidiosus</name>
    <dbReference type="NCBI Taxonomy" id="1458"/>
    <lineage>
        <taxon>Bacteria</taxon>
        <taxon>Bacillati</taxon>
        <taxon>Bacillota</taxon>
        <taxon>Bacilli</taxon>
        <taxon>Bacillales</taxon>
        <taxon>Bacillaceae</taxon>
        <taxon>Metabacillus</taxon>
    </lineage>
</organism>
<proteinExistence type="predicted"/>
<keyword evidence="3" id="KW-1185">Reference proteome</keyword>
<dbReference type="EMBL" id="JARTFS010000013">
    <property type="protein sequence ID" value="MED4403237.1"/>
    <property type="molecule type" value="Genomic_DNA"/>
</dbReference>
<dbReference type="Proteomes" id="UP001342826">
    <property type="component" value="Unassembled WGS sequence"/>
</dbReference>
<protein>
    <submittedName>
        <fullName evidence="2">Uncharacterized protein</fullName>
    </submittedName>
</protein>
<sequence length="70" mass="8659">MGNLSKEFERFIEKIYQRHDKIQSSEEGKMNRMDQNLQELELVAEKFEQKMERAAFDIEEWLKNRDRHQK</sequence>
<accession>A0ABU6P1K3</accession>
<evidence type="ECO:0000313" key="2">
    <source>
        <dbReference type="EMBL" id="MED4403237.1"/>
    </source>
</evidence>
<keyword evidence="1" id="KW-0175">Coiled coil</keyword>
<evidence type="ECO:0000256" key="1">
    <source>
        <dbReference type="SAM" id="Coils"/>
    </source>
</evidence>